<sequence length="79" mass="8905">MGELRGKDPYNATFDLLYEEDNAVGMVDFYGTEEHVIKFLCRPEQNVCTDGLMGAGKPHPRVFGAFLAYWANTFVKKIA</sequence>
<organism evidence="1 2">
    <name type="scientific">Budvicia aquatica</name>
    <dbReference type="NCBI Taxonomy" id="82979"/>
    <lineage>
        <taxon>Bacteria</taxon>
        <taxon>Pseudomonadati</taxon>
        <taxon>Pseudomonadota</taxon>
        <taxon>Gammaproteobacteria</taxon>
        <taxon>Enterobacterales</taxon>
        <taxon>Budviciaceae</taxon>
        <taxon>Budvicia</taxon>
    </lineage>
</organism>
<dbReference type="Proteomes" id="UP000373449">
    <property type="component" value="Unassembled WGS sequence"/>
</dbReference>
<dbReference type="Gene3D" id="3.20.20.140">
    <property type="entry name" value="Metal-dependent hydrolases"/>
    <property type="match status" value="1"/>
</dbReference>
<accession>A0A484ZG02</accession>
<reference evidence="1 2" key="1">
    <citation type="submission" date="2019-03" db="EMBL/GenBank/DDBJ databases">
        <authorList>
            <consortium name="Pathogen Informatics"/>
        </authorList>
    </citation>
    <scope>NUCLEOTIDE SEQUENCE [LARGE SCALE GENOMIC DNA]</scope>
    <source>
        <strain evidence="1 2">NCTC12282</strain>
    </source>
</reference>
<dbReference type="EMBL" id="CAADJA010000002">
    <property type="protein sequence ID" value="VFS46666.1"/>
    <property type="molecule type" value="Genomic_DNA"/>
</dbReference>
<evidence type="ECO:0000313" key="1">
    <source>
        <dbReference type="EMBL" id="VFS46666.1"/>
    </source>
</evidence>
<proteinExistence type="predicted"/>
<evidence type="ECO:0000313" key="2">
    <source>
        <dbReference type="Proteomes" id="UP000373449"/>
    </source>
</evidence>
<gene>
    <name evidence="1" type="ORF">NCTC12282_01584</name>
</gene>
<dbReference type="AlphaFoldDB" id="A0A484ZG02"/>
<name>A0A484ZG02_9GAMM</name>
<protein>
    <submittedName>
        <fullName evidence="1">N-acyl-D-aspartate/D-glutamate deacylase</fullName>
    </submittedName>
</protein>